<evidence type="ECO:0000313" key="2">
    <source>
        <dbReference type="Proteomes" id="UP001497680"/>
    </source>
</evidence>
<dbReference type="Proteomes" id="UP001497680">
    <property type="component" value="Unassembled WGS sequence"/>
</dbReference>
<reference evidence="1 2" key="1">
    <citation type="journal article" date="2022" name="New Phytol.">
        <title>Ecological generalism drives hyperdiversity of secondary metabolite gene clusters in xylarialean endophytes.</title>
        <authorList>
            <person name="Franco M.E.E."/>
            <person name="Wisecaver J.H."/>
            <person name="Arnold A.E."/>
            <person name="Ju Y.M."/>
            <person name="Slot J.C."/>
            <person name="Ahrendt S."/>
            <person name="Moore L.P."/>
            <person name="Eastman K.E."/>
            <person name="Scott K."/>
            <person name="Konkel Z."/>
            <person name="Mondo S.J."/>
            <person name="Kuo A."/>
            <person name="Hayes R.D."/>
            <person name="Haridas S."/>
            <person name="Andreopoulos B."/>
            <person name="Riley R."/>
            <person name="LaButti K."/>
            <person name="Pangilinan J."/>
            <person name="Lipzen A."/>
            <person name="Amirebrahimi M."/>
            <person name="Yan J."/>
            <person name="Adam C."/>
            <person name="Keymanesh K."/>
            <person name="Ng V."/>
            <person name="Louie K."/>
            <person name="Northen T."/>
            <person name="Drula E."/>
            <person name="Henrissat B."/>
            <person name="Hsieh H.M."/>
            <person name="Youens-Clark K."/>
            <person name="Lutzoni F."/>
            <person name="Miadlikowska J."/>
            <person name="Eastwood D.C."/>
            <person name="Hamelin R.C."/>
            <person name="Grigoriev I.V."/>
            <person name="U'Ren J.M."/>
        </authorList>
    </citation>
    <scope>NUCLEOTIDE SEQUENCE [LARGE SCALE GENOMIC DNA]</scope>
    <source>
        <strain evidence="1 2">ER1909</strain>
    </source>
</reference>
<keyword evidence="2" id="KW-1185">Reference proteome</keyword>
<name>A0ACC0D5E0_9PEZI</name>
<evidence type="ECO:0000313" key="1">
    <source>
        <dbReference type="EMBL" id="KAI6087762.1"/>
    </source>
</evidence>
<sequence>MAVITDLPTEIIQLVAGRCPAADIIALSQACRRLRQACDNAAVFQISFELHLPKVSSPAFKDKNGLVRFMTAYVDGPKKPCQRNEGPKMTWLCLAVAIHRLPEISVELGRLSSSVNVHAALKPPQMGDDTKEALRGVIAFLATLPIWGCAEACDPKVTALLDYMCPLLLSQSPDLKSLRIDQSLGGEHPLQFAFSMVMCNLKKRQPIKTYDIIGDPRSVFIPSTSQLLTVVKSSYDGRPMGPEYDTFRGSWIGKQTHALLLMTLISRNVYHVLKGGEPSLMSRLLMITRNATATIPTRLPNPNMIEFISPWYFTGGKGKYDGYTAGTGAGATFLRPRFPLLTPNIIAPQSGKGRYFYPFAGDEWWSWYTTRVRDLARRLDEGEWYGTYTYDLQLGGRVDSPMQGIRFRRTATNGDKYSVEALDGTDGVANFTLSGEVDASDAECRVRFRKRYHSRGINWAWDGLITPLGICGRWDPPGAHGSRPAGYFWLWKREWAEKDEETV</sequence>
<organism evidence="1 2">
    <name type="scientific">Hypoxylon rubiginosum</name>
    <dbReference type="NCBI Taxonomy" id="110542"/>
    <lineage>
        <taxon>Eukaryota</taxon>
        <taxon>Fungi</taxon>
        <taxon>Dikarya</taxon>
        <taxon>Ascomycota</taxon>
        <taxon>Pezizomycotina</taxon>
        <taxon>Sordariomycetes</taxon>
        <taxon>Xylariomycetidae</taxon>
        <taxon>Xylariales</taxon>
        <taxon>Hypoxylaceae</taxon>
        <taxon>Hypoxylon</taxon>
    </lineage>
</organism>
<proteinExistence type="predicted"/>
<protein>
    <submittedName>
        <fullName evidence="1">Uncharacterized protein</fullName>
    </submittedName>
</protein>
<accession>A0ACC0D5E0</accession>
<gene>
    <name evidence="1" type="ORF">F4821DRAFT_99269</name>
</gene>
<dbReference type="EMBL" id="MU394305">
    <property type="protein sequence ID" value="KAI6087762.1"/>
    <property type="molecule type" value="Genomic_DNA"/>
</dbReference>
<comment type="caution">
    <text evidence="1">The sequence shown here is derived from an EMBL/GenBank/DDBJ whole genome shotgun (WGS) entry which is preliminary data.</text>
</comment>